<dbReference type="InterPro" id="IPR050403">
    <property type="entry name" value="Myosin_RLC"/>
</dbReference>
<dbReference type="EMBL" id="OA884652">
    <property type="protein sequence ID" value="CAD7281097.1"/>
    <property type="molecule type" value="Genomic_DNA"/>
</dbReference>
<dbReference type="Proteomes" id="UP000678499">
    <property type="component" value="Unassembled WGS sequence"/>
</dbReference>
<proteinExistence type="predicted"/>
<evidence type="ECO:0000256" key="1">
    <source>
        <dbReference type="ARBA" id="ARBA00022723"/>
    </source>
</evidence>
<dbReference type="InterPro" id="IPR018247">
    <property type="entry name" value="EF_Hand_1_Ca_BS"/>
</dbReference>
<dbReference type="OrthoDB" id="429467at2759"/>
<dbReference type="PANTHER" id="PTHR23049">
    <property type="entry name" value="MYOSIN REGULATORY LIGHT CHAIN 2"/>
    <property type="match status" value="1"/>
</dbReference>
<dbReference type="PROSITE" id="PS00018">
    <property type="entry name" value="EF_HAND_1"/>
    <property type="match status" value="1"/>
</dbReference>
<dbReference type="GO" id="GO:0005509">
    <property type="term" value="F:calcium ion binding"/>
    <property type="evidence" value="ECO:0007669"/>
    <property type="project" value="InterPro"/>
</dbReference>
<evidence type="ECO:0000256" key="4">
    <source>
        <dbReference type="SAM" id="MobiDB-lite"/>
    </source>
</evidence>
<evidence type="ECO:0000256" key="3">
    <source>
        <dbReference type="ARBA" id="ARBA00022837"/>
    </source>
</evidence>
<dbReference type="Gene3D" id="1.10.238.10">
    <property type="entry name" value="EF-hand"/>
    <property type="match status" value="2"/>
</dbReference>
<dbReference type="SMART" id="SM00054">
    <property type="entry name" value="EFh"/>
    <property type="match status" value="2"/>
</dbReference>
<dbReference type="FunFam" id="1.10.238.10:FF:000007">
    <property type="entry name" value="Putative myosin regulatory light chain sqh"/>
    <property type="match status" value="1"/>
</dbReference>
<keyword evidence="2" id="KW-0677">Repeat</keyword>
<dbReference type="PROSITE" id="PS50222">
    <property type="entry name" value="EF_HAND_2"/>
    <property type="match status" value="1"/>
</dbReference>
<reference evidence="6" key="1">
    <citation type="submission" date="2020-11" db="EMBL/GenBank/DDBJ databases">
        <authorList>
            <person name="Tran Van P."/>
        </authorList>
    </citation>
    <scope>NUCLEOTIDE SEQUENCE</scope>
</reference>
<dbReference type="EMBL" id="CAJPEX010002615">
    <property type="protein sequence ID" value="CAG0921249.1"/>
    <property type="molecule type" value="Genomic_DNA"/>
</dbReference>
<accession>A0A7R9BT38</accession>
<name>A0A7R9BT38_9CRUS</name>
<dbReference type="Pfam" id="PF13405">
    <property type="entry name" value="EF-hand_6"/>
    <property type="match status" value="1"/>
</dbReference>
<evidence type="ECO:0000256" key="2">
    <source>
        <dbReference type="ARBA" id="ARBA00022737"/>
    </source>
</evidence>
<dbReference type="AlphaFoldDB" id="A0A7R9BT38"/>
<feature type="region of interest" description="Disordered" evidence="4">
    <location>
        <begin position="1"/>
        <end position="44"/>
    </location>
</feature>
<gene>
    <name evidence="6" type="ORF">NMOB1V02_LOCUS8749</name>
</gene>
<evidence type="ECO:0000313" key="7">
    <source>
        <dbReference type="Proteomes" id="UP000678499"/>
    </source>
</evidence>
<dbReference type="InterPro" id="IPR002048">
    <property type="entry name" value="EF_hand_dom"/>
</dbReference>
<feature type="compositionally biased region" description="Polar residues" evidence="4">
    <location>
        <begin position="33"/>
        <end position="44"/>
    </location>
</feature>
<dbReference type="InterPro" id="IPR011992">
    <property type="entry name" value="EF-hand-dom_pair"/>
</dbReference>
<dbReference type="GO" id="GO:0009791">
    <property type="term" value="P:post-embryonic development"/>
    <property type="evidence" value="ECO:0007669"/>
    <property type="project" value="UniProtKB-ARBA"/>
</dbReference>
<organism evidence="6">
    <name type="scientific">Notodromas monacha</name>
    <dbReference type="NCBI Taxonomy" id="399045"/>
    <lineage>
        <taxon>Eukaryota</taxon>
        <taxon>Metazoa</taxon>
        <taxon>Ecdysozoa</taxon>
        <taxon>Arthropoda</taxon>
        <taxon>Crustacea</taxon>
        <taxon>Oligostraca</taxon>
        <taxon>Ostracoda</taxon>
        <taxon>Podocopa</taxon>
        <taxon>Podocopida</taxon>
        <taxon>Cypridocopina</taxon>
        <taxon>Cypridoidea</taxon>
        <taxon>Cyprididae</taxon>
        <taxon>Notodromas</taxon>
    </lineage>
</organism>
<protein>
    <recommendedName>
        <fullName evidence="5">EF-hand domain-containing protein</fullName>
    </recommendedName>
</protein>
<dbReference type="SUPFAM" id="SSF47473">
    <property type="entry name" value="EF-hand"/>
    <property type="match status" value="1"/>
</dbReference>
<evidence type="ECO:0000313" key="6">
    <source>
        <dbReference type="EMBL" id="CAD7281097.1"/>
    </source>
</evidence>
<keyword evidence="7" id="KW-1185">Reference proteome</keyword>
<keyword evidence="1" id="KW-0479">Metal-binding</keyword>
<evidence type="ECO:0000259" key="5">
    <source>
        <dbReference type="PROSITE" id="PS50222"/>
    </source>
</evidence>
<sequence length="196" mass="21876">MPNDHMENADLASKAVKAKKASKEEDKGKRAQRTTSNKFSQLSQDEMEEFKQAFQLIDADKDGIISKSDLKQTFDSLGQMSNDAEIDGMLAEASGPLSFAMFLTLFGEKFSSVADPVEMLTAFKLWDTDDSGMIDEDGIREDLKSRGEKFTNEDLDVALRDAPVYEKDGKAFIDYKAFVNLICAGNKEGEEEKKEE</sequence>
<keyword evidence="3" id="KW-0106">Calcium</keyword>
<feature type="domain" description="EF-hand" evidence="5">
    <location>
        <begin position="45"/>
        <end position="80"/>
    </location>
</feature>